<dbReference type="EMBL" id="JAZDUA010000120">
    <property type="protein sequence ID" value="KAK7867419.1"/>
    <property type="molecule type" value="Genomic_DNA"/>
</dbReference>
<dbReference type="SUPFAM" id="SSF52540">
    <property type="entry name" value="P-loop containing nucleoside triphosphate hydrolases"/>
    <property type="match status" value="2"/>
</dbReference>
<name>A0AAN9Z997_9ORTH</name>
<dbReference type="CDD" id="cd03250">
    <property type="entry name" value="ABCC_MRP_domain1"/>
    <property type="match status" value="1"/>
</dbReference>
<sequence>MDGPRRTGARPSGRELANTLSAVFFGWTWRIFREGLKRDLTADDLDDPPREDQSQLLGDLVEKEWRRQVSACGGLEEKRFPSLLWTIVRVFAVDYLLLGLLVLTHGILLGVVQPLLLGLLLDYFASPTVEQKMYAFLYVGGIVASITLNTLLYSHYALGSWQLGMRARTACCAMLYRKALRLSQTALGGVPVGQVVNLLSNDVSRFDKVTLFLHYLWLSPLLTSSAVYFMFWEVGWPALVGAFTVLAALPLQGFMSYYSALFRSKTAYLTDCRVRLIDNIVSGIRAIKMYAWEMPFIQLVDAARRKEIHTLIITSYIKGLSMTLNLCTTRTAFFCTMVIMALYQENISSRKIFVLQSYFNVLSHAVSVNFGRALTELAEVRVSIKRIQKFMMLQEVTAKNRNKCRSTSSTCSEQTRQSSSEPSTSCETLSDGEDLAVCMRGVSAKWEPGSAKLTLDNINVSVRSGSLAAVVGPVGSGKSSLLQAVLGELPPLEGDVEVRGRVSFAGREAWVFAGTVRQNVLFGQPLERARYDAVMRACVLDRDVAQLPRRDLTLVGDQGVALSGGQRARLNLARALYRDADIYLLDEPLAALDACVAHELFEKCIRQFLADKTTLLVTNNMHYAQQTDLVISMERGRVLAVRGDHKPFACSAPTSQVNPVCNGANEVLETPVFLTKGSVQEEDTPCGPTRDKMEESSKGQIEGKSVFKEYLSSGSNMCINLSLIFLFLGTHFLVCAVDYFVSLWISQYELRLRRESKGQVFNGSVSQKQRWQNISSLPETQVNLPKPLLSLDQNIIIYTSLIISLFVVTLVRSFTFFKVCMRCSGKLHERMFSSVIKAKVSFFDSNPAGRILNRFTKDMGNTDEVLPRTILTSLQIIMQMIGSIVLTMTSNLYLPIPVVIMGIIFFCSTNVYLRTSKNLKRIEGMTKSPVFTHFHATMRGLPTIRANVAEGVLREEFDKHQDLHTSAWYTFMATSTAFGFFLDTVVCTFITFIAFGTLLLEGHVAVVLGGHPGLAITQCMALSGQLQWGLRQSAEVANNMMSVERIVEYSCLAPEPEPDSKEAVDVGAAWPDRGMLQFDNVFVRHNAADPPVLRGVSVLVEPGQKVGIVGRTGAGKSSLVAALFRLCWAVDGHVMVDGVDTRRVALQALRGRIACIPQEPLLLAGSVRLNLDPFGEHADAELVRVLREVELGGVLLPAEGLHTPVGEGGRNLSAGQRQLVCLARAILRRNKILVMDEATANVDEATDALLQKTIREKFRACTVLTVAHRLETVMDYDKILVVDAGRAVEFDRPQVLLKKEGGFLYRMVHDYAAGGKELLTEYASDMSDSGQVEIWRPED</sequence>
<dbReference type="Gene3D" id="1.20.1560.10">
    <property type="entry name" value="ABC transporter type 1, transmembrane domain"/>
    <property type="match status" value="2"/>
</dbReference>
<keyword evidence="3" id="KW-0813">Transport</keyword>
<dbReference type="PROSITE" id="PS50893">
    <property type="entry name" value="ABC_TRANSPORTER_2"/>
    <property type="match status" value="2"/>
</dbReference>
<feature type="transmembrane region" description="Helical" evidence="11">
    <location>
        <begin position="95"/>
        <end position="121"/>
    </location>
</feature>
<feature type="transmembrane region" description="Helical" evidence="11">
    <location>
        <begin position="892"/>
        <end position="913"/>
    </location>
</feature>
<proteinExistence type="inferred from homology"/>
<dbReference type="GO" id="GO:0005524">
    <property type="term" value="F:ATP binding"/>
    <property type="evidence" value="ECO:0007669"/>
    <property type="project" value="UniProtKB-KW"/>
</dbReference>
<feature type="transmembrane region" description="Helical" evidence="11">
    <location>
        <begin position="238"/>
        <end position="258"/>
    </location>
</feature>
<dbReference type="FunFam" id="3.40.50.300:FF:000973">
    <property type="entry name" value="Multidrug resistance-associated protein 4"/>
    <property type="match status" value="1"/>
</dbReference>
<evidence type="ECO:0000256" key="10">
    <source>
        <dbReference type="SAM" id="MobiDB-lite"/>
    </source>
</evidence>
<keyword evidence="4 11" id="KW-0812">Transmembrane</keyword>
<dbReference type="PROSITE" id="PS50929">
    <property type="entry name" value="ABC_TM1F"/>
    <property type="match status" value="2"/>
</dbReference>
<dbReference type="GO" id="GO:0016887">
    <property type="term" value="F:ATP hydrolysis activity"/>
    <property type="evidence" value="ECO:0007669"/>
    <property type="project" value="InterPro"/>
</dbReference>
<dbReference type="PANTHER" id="PTHR24223">
    <property type="entry name" value="ATP-BINDING CASSETTE SUB-FAMILY C"/>
    <property type="match status" value="1"/>
</dbReference>
<feature type="domain" description="ABC transmembrane type-1" evidence="13">
    <location>
        <begin position="795"/>
        <end position="1042"/>
    </location>
</feature>
<evidence type="ECO:0000256" key="2">
    <source>
        <dbReference type="ARBA" id="ARBA00009726"/>
    </source>
</evidence>
<evidence type="ECO:0000256" key="9">
    <source>
        <dbReference type="ARBA" id="ARBA00023136"/>
    </source>
</evidence>
<feature type="region of interest" description="Disordered" evidence="10">
    <location>
        <begin position="404"/>
        <end position="427"/>
    </location>
</feature>
<feature type="domain" description="ABC transporter" evidence="12">
    <location>
        <begin position="437"/>
        <end position="660"/>
    </location>
</feature>
<evidence type="ECO:0000256" key="8">
    <source>
        <dbReference type="ARBA" id="ARBA00022989"/>
    </source>
</evidence>
<keyword evidence="8 11" id="KW-1133">Transmembrane helix</keyword>
<dbReference type="InterPro" id="IPR017871">
    <property type="entry name" value="ABC_transporter-like_CS"/>
</dbReference>
<evidence type="ECO:0000256" key="7">
    <source>
        <dbReference type="ARBA" id="ARBA00022840"/>
    </source>
</evidence>
<feature type="compositionally biased region" description="Polar residues" evidence="10">
    <location>
        <begin position="405"/>
        <end position="427"/>
    </location>
</feature>
<accession>A0AAN9Z997</accession>
<feature type="transmembrane region" description="Helical" evidence="11">
    <location>
        <begin position="133"/>
        <end position="158"/>
    </location>
</feature>
<dbReference type="Pfam" id="PF00005">
    <property type="entry name" value="ABC_tran"/>
    <property type="match status" value="2"/>
</dbReference>
<dbReference type="PANTHER" id="PTHR24223:SF456">
    <property type="entry name" value="MULTIDRUG RESISTANCE-ASSOCIATED PROTEIN LETHAL(2)03659"/>
    <property type="match status" value="1"/>
</dbReference>
<dbReference type="InterPro" id="IPR027417">
    <property type="entry name" value="P-loop_NTPase"/>
</dbReference>
<dbReference type="InterPro" id="IPR003593">
    <property type="entry name" value="AAA+_ATPase"/>
</dbReference>
<evidence type="ECO:0000256" key="11">
    <source>
        <dbReference type="SAM" id="Phobius"/>
    </source>
</evidence>
<evidence type="ECO:0000256" key="6">
    <source>
        <dbReference type="ARBA" id="ARBA00022741"/>
    </source>
</evidence>
<evidence type="ECO:0000256" key="3">
    <source>
        <dbReference type="ARBA" id="ARBA00022448"/>
    </source>
</evidence>
<dbReference type="GO" id="GO:0140359">
    <property type="term" value="F:ABC-type transporter activity"/>
    <property type="evidence" value="ECO:0007669"/>
    <property type="project" value="InterPro"/>
</dbReference>
<feature type="transmembrane region" description="Helical" evidence="11">
    <location>
        <begin position="865"/>
        <end position="886"/>
    </location>
</feature>
<feature type="transmembrane region" description="Helical" evidence="11">
    <location>
        <begin position="718"/>
        <end position="745"/>
    </location>
</feature>
<dbReference type="FunFam" id="1.20.1560.10:FF:000014">
    <property type="entry name" value="Multidrug resistance-associated protein member 4"/>
    <property type="match status" value="1"/>
</dbReference>
<dbReference type="FunFam" id="1.20.1560.10:FF:000026">
    <property type="entry name" value="Multidrug resistance-associated protein lethal(2)03659"/>
    <property type="match status" value="1"/>
</dbReference>
<dbReference type="CDD" id="cd18579">
    <property type="entry name" value="ABC_6TM_ABCC_D1"/>
    <property type="match status" value="1"/>
</dbReference>
<dbReference type="InterPro" id="IPR050173">
    <property type="entry name" value="ABC_transporter_C-like"/>
</dbReference>
<comment type="caution">
    <text evidence="14">The sequence shown here is derived from an EMBL/GenBank/DDBJ whole genome shotgun (WGS) entry which is preliminary data.</text>
</comment>
<evidence type="ECO:0000259" key="12">
    <source>
        <dbReference type="PROSITE" id="PS50893"/>
    </source>
</evidence>
<comment type="similarity">
    <text evidence="2">Belongs to the ABC transporter superfamily. ABCC family. Conjugate transporter (TC 3.A.1.208) subfamily.</text>
</comment>
<reference evidence="14 15" key="1">
    <citation type="submission" date="2024-03" db="EMBL/GenBank/DDBJ databases">
        <title>The genome assembly and annotation of the cricket Gryllus longicercus Weissman &amp; Gray.</title>
        <authorList>
            <person name="Szrajer S."/>
            <person name="Gray D."/>
            <person name="Ylla G."/>
        </authorList>
    </citation>
    <scope>NUCLEOTIDE SEQUENCE [LARGE SCALE GENOMIC DNA]</scope>
    <source>
        <strain evidence="14">DAG 2021-001</strain>
        <tissue evidence="14">Whole body minus gut</tissue>
    </source>
</reference>
<feature type="domain" description="ABC transporter" evidence="12">
    <location>
        <begin position="1076"/>
        <end position="1309"/>
    </location>
</feature>
<dbReference type="InterPro" id="IPR003439">
    <property type="entry name" value="ABC_transporter-like_ATP-bd"/>
</dbReference>
<feature type="domain" description="ABC transmembrane type-1" evidence="13">
    <location>
        <begin position="97"/>
        <end position="363"/>
    </location>
</feature>
<dbReference type="FunFam" id="3.40.50.300:FF:000163">
    <property type="entry name" value="Multidrug resistance-associated protein member 4"/>
    <property type="match status" value="1"/>
</dbReference>
<dbReference type="InterPro" id="IPR036640">
    <property type="entry name" value="ABC1_TM_sf"/>
</dbReference>
<keyword evidence="5" id="KW-0677">Repeat</keyword>
<keyword evidence="15" id="KW-1185">Reference proteome</keyword>
<dbReference type="GO" id="GO:0016020">
    <property type="term" value="C:membrane"/>
    <property type="evidence" value="ECO:0007669"/>
    <property type="project" value="UniProtKB-SubCell"/>
</dbReference>
<feature type="transmembrane region" description="Helical" evidence="11">
    <location>
        <begin position="795"/>
        <end position="817"/>
    </location>
</feature>
<dbReference type="InterPro" id="IPR044746">
    <property type="entry name" value="ABCC_6TM_D1"/>
</dbReference>
<keyword evidence="9 11" id="KW-0472">Membrane</keyword>
<dbReference type="Pfam" id="PF00664">
    <property type="entry name" value="ABC_membrane"/>
    <property type="match status" value="2"/>
</dbReference>
<gene>
    <name evidence="14" type="ORF">R5R35_003843</name>
</gene>
<evidence type="ECO:0000313" key="14">
    <source>
        <dbReference type="EMBL" id="KAK7867419.1"/>
    </source>
</evidence>
<protein>
    <submittedName>
        <fullName evidence="14">Uncharacterized protein</fullName>
    </submittedName>
</protein>
<evidence type="ECO:0000256" key="1">
    <source>
        <dbReference type="ARBA" id="ARBA00004141"/>
    </source>
</evidence>
<dbReference type="PROSITE" id="PS00211">
    <property type="entry name" value="ABC_TRANSPORTER_1"/>
    <property type="match status" value="2"/>
</dbReference>
<dbReference type="SMART" id="SM00382">
    <property type="entry name" value="AAA"/>
    <property type="match status" value="2"/>
</dbReference>
<evidence type="ECO:0000256" key="4">
    <source>
        <dbReference type="ARBA" id="ARBA00022692"/>
    </source>
</evidence>
<keyword evidence="6" id="KW-0547">Nucleotide-binding</keyword>
<evidence type="ECO:0000313" key="15">
    <source>
        <dbReference type="Proteomes" id="UP001378592"/>
    </source>
</evidence>
<dbReference type="SUPFAM" id="SSF90123">
    <property type="entry name" value="ABC transporter transmembrane region"/>
    <property type="match status" value="2"/>
</dbReference>
<evidence type="ECO:0000259" key="13">
    <source>
        <dbReference type="PROSITE" id="PS50929"/>
    </source>
</evidence>
<comment type="subcellular location">
    <subcellularLocation>
        <location evidence="1">Membrane</location>
        <topology evidence="1">Multi-pass membrane protein</topology>
    </subcellularLocation>
</comment>
<dbReference type="Proteomes" id="UP001378592">
    <property type="component" value="Unassembled WGS sequence"/>
</dbReference>
<feature type="transmembrane region" description="Helical" evidence="11">
    <location>
        <begin position="212"/>
        <end position="232"/>
    </location>
</feature>
<dbReference type="CDD" id="cd03244">
    <property type="entry name" value="ABCC_MRP_domain2"/>
    <property type="match status" value="1"/>
</dbReference>
<feature type="region of interest" description="Disordered" evidence="10">
    <location>
        <begin position="679"/>
        <end position="698"/>
    </location>
</feature>
<keyword evidence="7" id="KW-0067">ATP-binding</keyword>
<dbReference type="Gene3D" id="3.40.50.300">
    <property type="entry name" value="P-loop containing nucleotide triphosphate hydrolases"/>
    <property type="match status" value="2"/>
</dbReference>
<dbReference type="InterPro" id="IPR011527">
    <property type="entry name" value="ABC1_TM_dom"/>
</dbReference>
<organism evidence="14 15">
    <name type="scientific">Gryllus longicercus</name>
    <dbReference type="NCBI Taxonomy" id="2509291"/>
    <lineage>
        <taxon>Eukaryota</taxon>
        <taxon>Metazoa</taxon>
        <taxon>Ecdysozoa</taxon>
        <taxon>Arthropoda</taxon>
        <taxon>Hexapoda</taxon>
        <taxon>Insecta</taxon>
        <taxon>Pterygota</taxon>
        <taxon>Neoptera</taxon>
        <taxon>Polyneoptera</taxon>
        <taxon>Orthoptera</taxon>
        <taxon>Ensifera</taxon>
        <taxon>Gryllidea</taxon>
        <taxon>Grylloidea</taxon>
        <taxon>Gryllidae</taxon>
        <taxon>Gryllinae</taxon>
        <taxon>Gryllus</taxon>
    </lineage>
</organism>
<evidence type="ECO:0000256" key="5">
    <source>
        <dbReference type="ARBA" id="ARBA00022737"/>
    </source>
</evidence>
<feature type="transmembrane region" description="Helical" evidence="11">
    <location>
        <begin position="980"/>
        <end position="1000"/>
    </location>
</feature>